<evidence type="ECO:0000259" key="1">
    <source>
        <dbReference type="Pfam" id="PF10536"/>
    </source>
</evidence>
<protein>
    <recommendedName>
        <fullName evidence="1">Aminotransferase-like plant mobile domain-containing protein</fullName>
    </recommendedName>
</protein>
<gene>
    <name evidence="2" type="ORF">PVK06_007000</name>
</gene>
<dbReference type="Pfam" id="PF10536">
    <property type="entry name" value="PMD"/>
    <property type="match status" value="1"/>
</dbReference>
<dbReference type="Proteomes" id="UP001358586">
    <property type="component" value="Chromosome 3"/>
</dbReference>
<sequence length="153" mass="17872">MDGPIVAGSIVAVDWRGVCKQLMERVLETIFGSQIYMNWLRINFGGLDVDSSEVQREQHARAYILMIIGGLLMLDKSRNLVYLRWLLKFVGFRGETNSVGGQSCWRRCTERCVERQNHKKTKIGGCMLLLQLWAWYRLSFLHSREDYHYTSHL</sequence>
<evidence type="ECO:0000313" key="2">
    <source>
        <dbReference type="EMBL" id="KAK5838272.1"/>
    </source>
</evidence>
<evidence type="ECO:0000313" key="3">
    <source>
        <dbReference type="Proteomes" id="UP001358586"/>
    </source>
</evidence>
<comment type="caution">
    <text evidence="2">The sequence shown here is derived from an EMBL/GenBank/DDBJ whole genome shotgun (WGS) entry which is preliminary data.</text>
</comment>
<keyword evidence="3" id="KW-1185">Reference proteome</keyword>
<dbReference type="InterPro" id="IPR044824">
    <property type="entry name" value="MAIN-like"/>
</dbReference>
<proteinExistence type="predicted"/>
<reference evidence="2 3" key="1">
    <citation type="submission" date="2023-03" db="EMBL/GenBank/DDBJ databases">
        <title>WGS of Gossypium arboreum.</title>
        <authorList>
            <person name="Yu D."/>
        </authorList>
    </citation>
    <scope>NUCLEOTIDE SEQUENCE [LARGE SCALE GENOMIC DNA]</scope>
    <source>
        <tissue evidence="2">Leaf</tissue>
    </source>
</reference>
<dbReference type="PANTHER" id="PTHR46033:SF8">
    <property type="entry name" value="PROTEIN MAINTENANCE OF MERISTEMS-LIKE"/>
    <property type="match status" value="1"/>
</dbReference>
<dbReference type="EMBL" id="JARKNE010000003">
    <property type="protein sequence ID" value="KAK5838272.1"/>
    <property type="molecule type" value="Genomic_DNA"/>
</dbReference>
<feature type="domain" description="Aminotransferase-like plant mobile" evidence="1">
    <location>
        <begin position="6"/>
        <end position="143"/>
    </location>
</feature>
<accession>A0ABR0QG33</accession>
<dbReference type="InterPro" id="IPR019557">
    <property type="entry name" value="AminoTfrase-like_pln_mobile"/>
</dbReference>
<dbReference type="PANTHER" id="PTHR46033">
    <property type="entry name" value="PROTEIN MAIN-LIKE 2"/>
    <property type="match status" value="1"/>
</dbReference>
<name>A0ABR0QG33_GOSAR</name>
<organism evidence="2 3">
    <name type="scientific">Gossypium arboreum</name>
    <name type="common">Tree cotton</name>
    <name type="synonym">Gossypium nanking</name>
    <dbReference type="NCBI Taxonomy" id="29729"/>
    <lineage>
        <taxon>Eukaryota</taxon>
        <taxon>Viridiplantae</taxon>
        <taxon>Streptophyta</taxon>
        <taxon>Embryophyta</taxon>
        <taxon>Tracheophyta</taxon>
        <taxon>Spermatophyta</taxon>
        <taxon>Magnoliopsida</taxon>
        <taxon>eudicotyledons</taxon>
        <taxon>Gunneridae</taxon>
        <taxon>Pentapetalae</taxon>
        <taxon>rosids</taxon>
        <taxon>malvids</taxon>
        <taxon>Malvales</taxon>
        <taxon>Malvaceae</taxon>
        <taxon>Malvoideae</taxon>
        <taxon>Gossypium</taxon>
    </lineage>
</organism>